<dbReference type="GO" id="GO:0005829">
    <property type="term" value="C:cytosol"/>
    <property type="evidence" value="ECO:0007669"/>
    <property type="project" value="TreeGrafter"/>
</dbReference>
<dbReference type="Proteomes" id="UP000694393">
    <property type="component" value="Unplaced"/>
</dbReference>
<accession>A0A8C8SAX3</accession>
<keyword evidence="9" id="KW-0729">SH3-binding</keyword>
<organism evidence="15 16">
    <name type="scientific">Pelusios castaneus</name>
    <name type="common">West African mud turtle</name>
    <dbReference type="NCBI Taxonomy" id="367368"/>
    <lineage>
        <taxon>Eukaryota</taxon>
        <taxon>Metazoa</taxon>
        <taxon>Chordata</taxon>
        <taxon>Craniata</taxon>
        <taxon>Vertebrata</taxon>
        <taxon>Euteleostomi</taxon>
        <taxon>Archelosauria</taxon>
        <taxon>Testudinata</taxon>
        <taxon>Testudines</taxon>
        <taxon>Pleurodira</taxon>
        <taxon>Pelomedusidae</taxon>
        <taxon>Pelusios</taxon>
    </lineage>
</organism>
<evidence type="ECO:0000256" key="9">
    <source>
        <dbReference type="ARBA" id="ARBA00023036"/>
    </source>
</evidence>
<dbReference type="AlphaFoldDB" id="A0A8C8SAX3"/>
<keyword evidence="16" id="KW-1185">Reference proteome</keyword>
<keyword evidence="5" id="KW-0813">Transport</keyword>
<evidence type="ECO:0000256" key="1">
    <source>
        <dbReference type="ARBA" id="ARBA00004496"/>
    </source>
</evidence>
<dbReference type="GO" id="GO:0019075">
    <property type="term" value="P:virus maturation"/>
    <property type="evidence" value="ECO:0007669"/>
    <property type="project" value="TreeGrafter"/>
</dbReference>
<keyword evidence="7" id="KW-0967">Endosome</keyword>
<name>A0A8C8SAX3_9SAUR</name>
<dbReference type="GO" id="GO:0032510">
    <property type="term" value="P:endosome to lysosome transport via multivesicular body sorting pathway"/>
    <property type="evidence" value="ECO:0007669"/>
    <property type="project" value="TreeGrafter"/>
</dbReference>
<keyword evidence="10" id="KW-0472">Membrane</keyword>
<dbReference type="Ensembl" id="ENSPCET00000018315.1">
    <property type="protein sequence ID" value="ENSPCEP00000017704.1"/>
    <property type="gene ID" value="ENSPCEG00000013876.1"/>
</dbReference>
<dbReference type="PROSITE" id="PS51498">
    <property type="entry name" value="MABP"/>
    <property type="match status" value="1"/>
</dbReference>
<feature type="domain" description="UMA" evidence="13">
    <location>
        <begin position="218"/>
        <end position="269"/>
    </location>
</feature>
<reference evidence="15" key="1">
    <citation type="submission" date="2025-08" db="UniProtKB">
        <authorList>
            <consortium name="Ensembl"/>
        </authorList>
    </citation>
    <scope>IDENTIFICATION</scope>
</reference>
<feature type="domain" description="MABP" evidence="14">
    <location>
        <begin position="7"/>
        <end position="150"/>
    </location>
</feature>
<evidence type="ECO:0000256" key="8">
    <source>
        <dbReference type="ARBA" id="ARBA00022927"/>
    </source>
</evidence>
<evidence type="ECO:0000256" key="6">
    <source>
        <dbReference type="ARBA" id="ARBA00022490"/>
    </source>
</evidence>
<dbReference type="InterPro" id="IPR018798">
    <property type="entry name" value="MVB12A/B"/>
</dbReference>
<dbReference type="GO" id="GO:0031902">
    <property type="term" value="C:late endosome membrane"/>
    <property type="evidence" value="ECO:0007669"/>
    <property type="project" value="UniProtKB-SubCell"/>
</dbReference>
<proteinExistence type="inferred from homology"/>
<dbReference type="PANTHER" id="PTHR31612:SF2">
    <property type="entry name" value="MULTIVESICULAR BODY SUBUNIT 12A"/>
    <property type="match status" value="1"/>
</dbReference>
<keyword evidence="8" id="KW-0653">Protein transport</keyword>
<keyword evidence="6" id="KW-0963">Cytoplasm</keyword>
<protein>
    <recommendedName>
        <fullName evidence="4">Multivesicular body subunit 12A</fullName>
    </recommendedName>
    <alternativeName>
        <fullName evidence="12">ESCRT-I complex subunit MVB12A</fullName>
    </alternativeName>
    <alternativeName>
        <fullName evidence="11">Protein FAM125A</fullName>
    </alternativeName>
</protein>
<dbReference type="GO" id="GO:0032801">
    <property type="term" value="P:receptor catabolic process"/>
    <property type="evidence" value="ECO:0007669"/>
    <property type="project" value="TreeGrafter"/>
</dbReference>
<dbReference type="GO" id="GO:0017124">
    <property type="term" value="F:SH3 domain binding"/>
    <property type="evidence" value="ECO:0007669"/>
    <property type="project" value="UniProtKB-KW"/>
</dbReference>
<dbReference type="InterPro" id="IPR040335">
    <property type="entry name" value="MVB12A"/>
</dbReference>
<evidence type="ECO:0000259" key="13">
    <source>
        <dbReference type="PROSITE" id="PS51497"/>
    </source>
</evidence>
<dbReference type="InterPro" id="IPR023341">
    <property type="entry name" value="MABP"/>
</dbReference>
<dbReference type="PROSITE" id="PS51497">
    <property type="entry name" value="UMA"/>
    <property type="match status" value="1"/>
</dbReference>
<evidence type="ECO:0000259" key="14">
    <source>
        <dbReference type="PROSITE" id="PS51498"/>
    </source>
</evidence>
<dbReference type="PANTHER" id="PTHR31612">
    <property type="entry name" value="MULTIVESICULAR BODY SUBUNIT 12A"/>
    <property type="match status" value="1"/>
</dbReference>
<dbReference type="Gene3D" id="2.100.10.50">
    <property type="match status" value="1"/>
</dbReference>
<dbReference type="Pfam" id="PF10240">
    <property type="entry name" value="DUF2464"/>
    <property type="match status" value="1"/>
</dbReference>
<evidence type="ECO:0000256" key="10">
    <source>
        <dbReference type="ARBA" id="ARBA00023136"/>
    </source>
</evidence>
<dbReference type="GO" id="GO:0046755">
    <property type="term" value="P:viral budding"/>
    <property type="evidence" value="ECO:0007669"/>
    <property type="project" value="TreeGrafter"/>
</dbReference>
<comment type="subcellular location">
    <subcellularLocation>
        <location evidence="1">Cytoplasm</location>
    </subcellularLocation>
    <subcellularLocation>
        <location evidence="2">Late endosome membrane</location>
        <topology evidence="2">Peripheral membrane protein</topology>
    </subcellularLocation>
</comment>
<sequence length="277" mass="29887">MAALPEQFPLTGLAWASSPSAAPAGWTPVSSTLEGAAANFGKGFGQKSSYFLCITSAVAASETSPGDVVADVQILSDKTPLLPGYAYIREFLEPKTSISKKKRICVKLVPLGAAELVVFDILLSGKSKVVPGYMKIGEISSFALWCKKGQVLRPKPLPKPRKISLEMKGLTLETADPDKKKTEFSSEHSWTRCGSKHASIKRDESIYDTANLYGISAMDGVPFALHPKFESSLTPGTNAFSVFTDLNIKSLADIEKEYDYAFVVERTAAARLPPSIC</sequence>
<evidence type="ECO:0000313" key="16">
    <source>
        <dbReference type="Proteomes" id="UP000694393"/>
    </source>
</evidence>
<dbReference type="GO" id="GO:0015031">
    <property type="term" value="P:protein transport"/>
    <property type="evidence" value="ECO:0007669"/>
    <property type="project" value="UniProtKB-KW"/>
</dbReference>
<dbReference type="InterPro" id="IPR023340">
    <property type="entry name" value="UMA"/>
</dbReference>
<evidence type="ECO:0000256" key="12">
    <source>
        <dbReference type="ARBA" id="ARBA00033024"/>
    </source>
</evidence>
<evidence type="ECO:0000256" key="2">
    <source>
        <dbReference type="ARBA" id="ARBA00004633"/>
    </source>
</evidence>
<evidence type="ECO:0000256" key="5">
    <source>
        <dbReference type="ARBA" id="ARBA00022448"/>
    </source>
</evidence>
<evidence type="ECO:0000256" key="11">
    <source>
        <dbReference type="ARBA" id="ARBA00033002"/>
    </source>
</evidence>
<evidence type="ECO:0000256" key="7">
    <source>
        <dbReference type="ARBA" id="ARBA00022753"/>
    </source>
</evidence>
<evidence type="ECO:0000256" key="4">
    <source>
        <dbReference type="ARBA" id="ARBA00017653"/>
    </source>
</evidence>
<comment type="similarity">
    <text evidence="3">Belongs to the MVB12 family.</text>
</comment>
<evidence type="ECO:0000256" key="3">
    <source>
        <dbReference type="ARBA" id="ARBA00010432"/>
    </source>
</evidence>
<reference evidence="15" key="2">
    <citation type="submission" date="2025-09" db="UniProtKB">
        <authorList>
            <consortium name="Ensembl"/>
        </authorList>
    </citation>
    <scope>IDENTIFICATION</scope>
</reference>
<evidence type="ECO:0000313" key="15">
    <source>
        <dbReference type="Ensembl" id="ENSPCEP00000017704.1"/>
    </source>
</evidence>
<dbReference type="GO" id="GO:0000813">
    <property type="term" value="C:ESCRT I complex"/>
    <property type="evidence" value="ECO:0007669"/>
    <property type="project" value="InterPro"/>
</dbReference>
<dbReference type="GO" id="GO:0042058">
    <property type="term" value="P:regulation of epidermal growth factor receptor signaling pathway"/>
    <property type="evidence" value="ECO:0007669"/>
    <property type="project" value="TreeGrafter"/>
</dbReference>